<proteinExistence type="predicted"/>
<dbReference type="AlphaFoldDB" id="A0A1L3SXG5"/>
<protein>
    <submittedName>
        <fullName evidence="1">Uncharacterized protein</fullName>
    </submittedName>
</protein>
<dbReference type="Proteomes" id="UP000182840">
    <property type="component" value="Chromosome"/>
</dbReference>
<dbReference type="EMBL" id="CP018171">
    <property type="protein sequence ID" value="APH74123.1"/>
    <property type="molecule type" value="Genomic_DNA"/>
</dbReference>
<name>A0A1L3SXG5_9HYPH</name>
<organism evidence="1 2">
    <name type="scientific">Aquibium oceanicum</name>
    <dbReference type="NCBI Taxonomy" id="1670800"/>
    <lineage>
        <taxon>Bacteria</taxon>
        <taxon>Pseudomonadati</taxon>
        <taxon>Pseudomonadota</taxon>
        <taxon>Alphaproteobacteria</taxon>
        <taxon>Hyphomicrobiales</taxon>
        <taxon>Phyllobacteriaceae</taxon>
        <taxon>Aquibium</taxon>
    </lineage>
</organism>
<sequence>MQIKIYELETDTILTRADVRKMRLPFKYGWEKYLVTGDDGVILAEARTYQQAVANRVDLQTLAA</sequence>
<keyword evidence="2" id="KW-1185">Reference proteome</keyword>
<dbReference type="STRING" id="1670800.BSQ44_24200"/>
<evidence type="ECO:0000313" key="2">
    <source>
        <dbReference type="Proteomes" id="UP000182840"/>
    </source>
</evidence>
<accession>A0A1L3SXG5</accession>
<evidence type="ECO:0000313" key="1">
    <source>
        <dbReference type="EMBL" id="APH74123.1"/>
    </source>
</evidence>
<reference evidence="2" key="1">
    <citation type="submission" date="2016-11" db="EMBL/GenBank/DDBJ databases">
        <title>Mesorhizobium oceanicum sp. nov., isolated from deep seawater in South China Sea.</title>
        <authorList>
            <person name="Fu G.-Y."/>
        </authorList>
    </citation>
    <scope>NUCLEOTIDE SEQUENCE [LARGE SCALE GENOMIC DNA]</scope>
    <source>
        <strain evidence="2">B7</strain>
    </source>
</reference>
<dbReference type="RefSeq" id="WP_072607585.1">
    <property type="nucleotide sequence ID" value="NZ_CP018171.1"/>
</dbReference>
<gene>
    <name evidence="1" type="ORF">BSQ44_24200</name>
</gene>
<dbReference type="KEGG" id="meso:BSQ44_24200"/>